<accession>A0AB38FUJ8</accession>
<proteinExistence type="predicted"/>
<evidence type="ECO:0000313" key="1">
    <source>
        <dbReference type="EMBL" id="SQA63003.1"/>
    </source>
</evidence>
<reference evidence="1 2" key="1">
    <citation type="submission" date="2018-06" db="EMBL/GenBank/DDBJ databases">
        <authorList>
            <consortium name="Pathogen Informatics"/>
            <person name="Doyle S."/>
        </authorList>
    </citation>
    <scope>NUCLEOTIDE SEQUENCE [LARGE SCALE GENOMIC DNA]</scope>
    <source>
        <strain evidence="1 2">NCTC11967</strain>
    </source>
</reference>
<dbReference type="EMBL" id="UAVL01000009">
    <property type="protein sequence ID" value="SQA63003.1"/>
    <property type="molecule type" value="Genomic_DNA"/>
</dbReference>
<dbReference type="Proteomes" id="UP000251313">
    <property type="component" value="Unassembled WGS sequence"/>
</dbReference>
<dbReference type="AlphaFoldDB" id="A0AB38FUJ8"/>
<comment type="caution">
    <text evidence="1">The sequence shown here is derived from an EMBL/GenBank/DDBJ whole genome shotgun (WGS) entry which is preliminary data.</text>
</comment>
<evidence type="ECO:0008006" key="3">
    <source>
        <dbReference type="Google" id="ProtNLM"/>
    </source>
</evidence>
<sequence length="47" mass="5374">MLSREDVYMIGKWHGLMENPTTADAIQDRLVHNAHRLVLQGGVNEEK</sequence>
<protein>
    <recommendedName>
        <fullName evidence="3">ATP-binding protein</fullName>
    </recommendedName>
</protein>
<organism evidence="1 2">
    <name type="scientific">Yokenella regensburgei</name>
    <dbReference type="NCBI Taxonomy" id="158877"/>
    <lineage>
        <taxon>Bacteria</taxon>
        <taxon>Pseudomonadati</taxon>
        <taxon>Pseudomonadota</taxon>
        <taxon>Gammaproteobacteria</taxon>
        <taxon>Enterobacterales</taxon>
        <taxon>Enterobacteriaceae</taxon>
        <taxon>Yokenella</taxon>
    </lineage>
</organism>
<evidence type="ECO:0000313" key="2">
    <source>
        <dbReference type="Proteomes" id="UP000251313"/>
    </source>
</evidence>
<name>A0AB38FUJ8_9ENTR</name>
<gene>
    <name evidence="1" type="ORF">NCTC11967_02026</name>
</gene>